<comment type="caution">
    <text evidence="1">The sequence shown here is derived from an EMBL/GenBank/DDBJ whole genome shotgun (WGS) entry which is preliminary data.</text>
</comment>
<dbReference type="RefSeq" id="WP_157484313.1">
    <property type="nucleotide sequence ID" value="NZ_WOWP01000058.1"/>
</dbReference>
<evidence type="ECO:0000313" key="1">
    <source>
        <dbReference type="EMBL" id="MUV05018.1"/>
    </source>
</evidence>
<dbReference type="Proteomes" id="UP000433945">
    <property type="component" value="Unassembled WGS sequence"/>
</dbReference>
<dbReference type="AlphaFoldDB" id="A0A6N8HH76"/>
<name>A0A6N8HH76_9FLAO</name>
<organism evidence="1 2">
    <name type="scientific">Flavobacterium rakeshii</name>
    <dbReference type="NCBI Taxonomy" id="1038845"/>
    <lineage>
        <taxon>Bacteria</taxon>
        <taxon>Pseudomonadati</taxon>
        <taxon>Bacteroidota</taxon>
        <taxon>Flavobacteriia</taxon>
        <taxon>Flavobacteriales</taxon>
        <taxon>Flavobacteriaceae</taxon>
        <taxon>Flavobacterium</taxon>
    </lineage>
</organism>
<reference evidence="1 2" key="1">
    <citation type="submission" date="2019-12" db="EMBL/GenBank/DDBJ databases">
        <authorList>
            <person name="Sun J.-Q."/>
        </authorList>
    </citation>
    <scope>NUCLEOTIDE SEQUENCE [LARGE SCALE GENOMIC DNA]</scope>
    <source>
        <strain evidence="1 2">JCM 17928</strain>
    </source>
</reference>
<dbReference type="OrthoDB" id="1382220at2"/>
<gene>
    <name evidence="1" type="ORF">GN157_14975</name>
</gene>
<protein>
    <submittedName>
        <fullName evidence="1">Uncharacterized protein</fullName>
    </submittedName>
</protein>
<proteinExistence type="predicted"/>
<dbReference type="EMBL" id="WOWP01000058">
    <property type="protein sequence ID" value="MUV05018.1"/>
    <property type="molecule type" value="Genomic_DNA"/>
</dbReference>
<sequence>MKFLYTLSFSILSLTLTAQTTEDNSSKKAVEESTYEKDFEQLKELHIAYENSEDRVKHLKLMDDFYDKIKELRKMRDAIGNDVNATLEWIKNNLDKTQFTSYEEAKKEWDNIQTVGMTSFMKNQEYFNFMQKCLLKYGPDILRKVMEEAIPNPYTDF</sequence>
<evidence type="ECO:0000313" key="2">
    <source>
        <dbReference type="Proteomes" id="UP000433945"/>
    </source>
</evidence>
<keyword evidence="2" id="KW-1185">Reference proteome</keyword>
<accession>A0A6N8HH76</accession>